<name>A0AAU8DM75_9ACTN</name>
<feature type="signal peptide" evidence="4">
    <location>
        <begin position="1"/>
        <end position="18"/>
    </location>
</feature>
<evidence type="ECO:0000256" key="3">
    <source>
        <dbReference type="ARBA" id="ARBA00022729"/>
    </source>
</evidence>
<dbReference type="PROSITE" id="PS51257">
    <property type="entry name" value="PROKAR_LIPOPROTEIN"/>
    <property type="match status" value="1"/>
</dbReference>
<proteinExistence type="inferred from homology"/>
<dbReference type="Gene3D" id="3.40.190.10">
    <property type="entry name" value="Periplasmic binding protein-like II"/>
    <property type="match status" value="2"/>
</dbReference>
<evidence type="ECO:0000256" key="1">
    <source>
        <dbReference type="ARBA" id="ARBA00010333"/>
    </source>
</evidence>
<organism evidence="6">
    <name type="scientific">Nakamurella sp. A5-74</name>
    <dbReference type="NCBI Taxonomy" id="3158264"/>
    <lineage>
        <taxon>Bacteria</taxon>
        <taxon>Bacillati</taxon>
        <taxon>Actinomycetota</taxon>
        <taxon>Actinomycetes</taxon>
        <taxon>Nakamurellales</taxon>
        <taxon>Nakamurellaceae</taxon>
        <taxon>Nakamurella</taxon>
    </lineage>
</organism>
<keyword evidence="3 4" id="KW-0732">Signal</keyword>
<evidence type="ECO:0000256" key="2">
    <source>
        <dbReference type="ARBA" id="ARBA00022448"/>
    </source>
</evidence>
<dbReference type="GO" id="GO:0005576">
    <property type="term" value="C:extracellular region"/>
    <property type="evidence" value="ECO:0007669"/>
    <property type="project" value="TreeGrafter"/>
</dbReference>
<comment type="similarity">
    <text evidence="1">Belongs to the bacterial solute-binding protein 3 family.</text>
</comment>
<accession>A0AAU8DM75</accession>
<dbReference type="Pfam" id="PF00497">
    <property type="entry name" value="SBP_bac_3"/>
    <property type="match status" value="1"/>
</dbReference>
<keyword evidence="2" id="KW-0813">Transport</keyword>
<reference evidence="6" key="1">
    <citation type="submission" date="2024-05" db="EMBL/GenBank/DDBJ databases">
        <authorList>
            <person name="Cai S.Y."/>
            <person name="Jin L.M."/>
            <person name="Li H.R."/>
        </authorList>
    </citation>
    <scope>NUCLEOTIDE SEQUENCE</scope>
    <source>
        <strain evidence="6">A5-74</strain>
    </source>
</reference>
<feature type="chain" id="PRO_5043504576" evidence="4">
    <location>
        <begin position="19"/>
        <end position="283"/>
    </location>
</feature>
<dbReference type="InterPro" id="IPR051455">
    <property type="entry name" value="Bact_solute-bind_prot3"/>
</dbReference>
<gene>
    <name evidence="6" type="ORF">ABLG96_14540</name>
</gene>
<dbReference type="GO" id="GO:0030288">
    <property type="term" value="C:outer membrane-bounded periplasmic space"/>
    <property type="evidence" value="ECO:0007669"/>
    <property type="project" value="TreeGrafter"/>
</dbReference>
<feature type="domain" description="Solute-binding protein family 3/N-terminal" evidence="5">
    <location>
        <begin position="46"/>
        <end position="270"/>
    </location>
</feature>
<dbReference type="CDD" id="cd13690">
    <property type="entry name" value="PBP2_GluB"/>
    <property type="match status" value="1"/>
</dbReference>
<dbReference type="PANTHER" id="PTHR30085">
    <property type="entry name" value="AMINO ACID ABC TRANSPORTER PERMEASE"/>
    <property type="match status" value="1"/>
</dbReference>
<evidence type="ECO:0000259" key="5">
    <source>
        <dbReference type="SMART" id="SM00062"/>
    </source>
</evidence>
<evidence type="ECO:0000313" key="6">
    <source>
        <dbReference type="EMBL" id="XCG62461.1"/>
    </source>
</evidence>
<evidence type="ECO:0000256" key="4">
    <source>
        <dbReference type="SAM" id="SignalP"/>
    </source>
</evidence>
<dbReference type="EMBL" id="CP159218">
    <property type="protein sequence ID" value="XCG62461.1"/>
    <property type="molecule type" value="Genomic_DNA"/>
</dbReference>
<dbReference type="SMART" id="SM00062">
    <property type="entry name" value="PBPb"/>
    <property type="match status" value="1"/>
</dbReference>
<dbReference type="SUPFAM" id="SSF53850">
    <property type="entry name" value="Periplasmic binding protein-like II"/>
    <property type="match status" value="1"/>
</dbReference>
<dbReference type="PANTHER" id="PTHR30085:SF6">
    <property type="entry name" value="ABC TRANSPORTER GLUTAMINE-BINDING PROTEIN GLNH"/>
    <property type="match status" value="1"/>
</dbReference>
<dbReference type="InterPro" id="IPR001638">
    <property type="entry name" value="Solute-binding_3/MltF_N"/>
</dbReference>
<protein>
    <submittedName>
        <fullName evidence="6">Glutamate ABC transporter substrate-binding protein</fullName>
    </submittedName>
</protein>
<dbReference type="RefSeq" id="WP_353648076.1">
    <property type="nucleotide sequence ID" value="NZ_CP159218.1"/>
</dbReference>
<dbReference type="GO" id="GO:0006865">
    <property type="term" value="P:amino acid transport"/>
    <property type="evidence" value="ECO:0007669"/>
    <property type="project" value="TreeGrafter"/>
</dbReference>
<sequence>MKNRIPGLVGLTAVVALALSACGSSDPAAPAAGASSVIDKIASDKKLTIGIKFDQPGLGLRNPDNTYSGFDVSVAKYVAKELGVEESAITFKETPSASRETALKNKEVDLIFATYSITDKRKAEVSFAGPYFVAHQDLLVKSDAADITGPDAMDGKILCSVKGSTSALKIQTDYSKQVQLKEYGGYSDCVNALKTGAVDAVTTDDIILAGFAEQNAGAFKVVGKGFSDEKYGVGLWKDDTKTRDAVNAAITKMQTDGSWKKALEEAVGKSGYAVPEPPAISEK</sequence>
<dbReference type="AlphaFoldDB" id="A0AAU8DM75"/>